<dbReference type="InterPro" id="IPR027417">
    <property type="entry name" value="P-loop_NTPase"/>
</dbReference>
<dbReference type="Pfam" id="PF05729">
    <property type="entry name" value="NACHT"/>
    <property type="match status" value="1"/>
</dbReference>
<dbReference type="Pfam" id="PF23238">
    <property type="entry name" value="DUF7068"/>
    <property type="match status" value="1"/>
</dbReference>
<keyword evidence="4" id="KW-1185">Reference proteome</keyword>
<dbReference type="AlphaFoldDB" id="A0A1Q5Q5Z9"/>
<accession>A0A1Q5Q5Z9</accession>
<dbReference type="InterPro" id="IPR011989">
    <property type="entry name" value="ARM-like"/>
</dbReference>
<feature type="domain" description="NACHT" evidence="2">
    <location>
        <begin position="527"/>
        <end position="653"/>
    </location>
</feature>
<proteinExistence type="predicted"/>
<dbReference type="InterPro" id="IPR055496">
    <property type="entry name" value="DUF7068"/>
</dbReference>
<sequence length="1226" mass="139849">MAESPLYPSRPIHTNDLISRLTSSDCDSKERKALEALATTMIEIFKDDRKLLYVPEVVELSSAVTRREYLDVVVAFSNAIIDGTSDGNILDEKLLTNYAYVLRRANGSLPPATAGLGSVLVSLQKRLNEVIKQAGSGTQYQLQLVCTLSVILDAMVDLKIYGLDRVDLHEPLQAQLKTLTDHQELRLAQAATYAREALLGLPNNESSYHAFLRHAHKVAQGVLGVASVVPTMDPARLMDAVPDLMKVPDLIKSVGDIASDLYSIYDGVGSMAMGMKRVPKPKNWYVALRYTDMLIRSAAWQKLEEFTRGVPCRREEAFLCGLYAQLEQAWVTGDSSVRDRVVDSIQSTIPLVGRKHQSAQEWVRLVADTVGQPGWKDTLPSNQHRLRFRKNKDYEPKLKAFLRETGKTDNLSTHLLERAWLKCDEAQRFYADAGLCKYYTQGGRLEIKRLSGELLDMDRCYINLAIIVQSQDDVKRQFGNKKMEQQPSVFTLFTRLKVEASNTEAEVKLRDLFKDRKSPGGTISRPKRILIRGRAGVGKTTLCKKIVHDFLHDKLWGELFDRIFWIPLRSLKGKSSLEELLPYEYFSTQQEPEWFVQALWRALGDETDERTLLLLDGLDEISGERNISGTELTEKFRGLLNRRNVIITSRPYAVNLPGLTLFDLELETIGFHRDQVQAYLTRVVDKAKAEAIRSFIQSHWLIQGLVQIPIQLDALCYSWDSGLRGVPETMTALYQAIELKLWMKDILQLGKTEAPVEKLHTRPQIKHWVEKEIELVEVFAFTGLYNDIIEFDIDKRSTIYEQPSLRSMSDDELDRLSFLRTSDPTSESKYRVYHFIHLTFQEYFAAQYFVRHWMTRKPLQCFTFRFQKSTVQCTAERFLQQEKYSGRYDVFWRFVAGLLQSQGEEQLRRFFEMMEDGPYDFLGLAHQRILMHCFGEVPPNSGLENIRTGMEAQLKQWALFEYKLRGQMTLCREMEFPDSVLITLMNEEPEHMRSAILRSLLNRSNFSSCLLSQVASLLGQNISTGLESLVIAALRNQTALSEDILQAIVRRLEHSDSSVRRSAISALGTQTALSEDILQAIVRRLEHSDSSVRRSAIDALGTQTALSEDILQAIVRRLEDSDSSVRESAIDTLGKRTALSEDILQAIVRRLEDSDLFVRRSAIDALGKQPTLSEDILQAIVRRLEDSDIWVRQSAIDALSKRTALSEDILQAIARRPLYQRIFSEL</sequence>
<dbReference type="SMART" id="SM00567">
    <property type="entry name" value="EZ_HEAT"/>
    <property type="match status" value="4"/>
</dbReference>
<dbReference type="Pfam" id="PF13646">
    <property type="entry name" value="HEAT_2"/>
    <property type="match status" value="1"/>
</dbReference>
<dbReference type="Proteomes" id="UP000214365">
    <property type="component" value="Unassembled WGS sequence"/>
</dbReference>
<dbReference type="Pfam" id="PF17776">
    <property type="entry name" value="NLRC4_HD2"/>
    <property type="match status" value="1"/>
</dbReference>
<evidence type="ECO:0000313" key="3">
    <source>
        <dbReference type="EMBL" id="OKL55213.1"/>
    </source>
</evidence>
<dbReference type="PANTHER" id="PTHR46844">
    <property type="entry name" value="SLR5058 PROTEIN"/>
    <property type="match status" value="1"/>
</dbReference>
<reference evidence="3 4" key="1">
    <citation type="submission" date="2015-06" db="EMBL/GenBank/DDBJ databases">
        <title>Talaromyces atroroseus IBT 11181 draft genome.</title>
        <authorList>
            <person name="Rasmussen K.B."/>
            <person name="Rasmussen S."/>
            <person name="Petersen B."/>
            <person name="Sicheritz-Ponten T."/>
            <person name="Mortensen U.H."/>
            <person name="Thrane U."/>
        </authorList>
    </citation>
    <scope>NUCLEOTIDE SEQUENCE [LARGE SCALE GENOMIC DNA]</scope>
    <source>
        <strain evidence="3 4">IBT 11181</strain>
    </source>
</reference>
<evidence type="ECO:0000256" key="1">
    <source>
        <dbReference type="ARBA" id="ARBA00022737"/>
    </source>
</evidence>
<dbReference type="SUPFAM" id="SSF52540">
    <property type="entry name" value="P-loop containing nucleoside triphosphate hydrolases"/>
    <property type="match status" value="1"/>
</dbReference>
<dbReference type="InterPro" id="IPR004155">
    <property type="entry name" value="PBS_lyase_HEAT"/>
</dbReference>
<protein>
    <recommendedName>
        <fullName evidence="2">NACHT domain-containing protein</fullName>
    </recommendedName>
</protein>
<dbReference type="EMBL" id="LFMY01000036">
    <property type="protein sequence ID" value="OKL55213.1"/>
    <property type="molecule type" value="Genomic_DNA"/>
</dbReference>
<dbReference type="GeneID" id="31009272"/>
<dbReference type="OrthoDB" id="4224977at2759"/>
<dbReference type="InterPro" id="IPR026003">
    <property type="entry name" value="Cohesin_HEAT"/>
</dbReference>
<dbReference type="STRING" id="1441469.A0A1Q5Q5Z9"/>
<gene>
    <name evidence="3" type="ORF">UA08_09516</name>
</gene>
<name>A0A1Q5Q5Z9_TALAT</name>
<evidence type="ECO:0000259" key="2">
    <source>
        <dbReference type="PROSITE" id="PS50837"/>
    </source>
</evidence>
<dbReference type="PROSITE" id="PS50837">
    <property type="entry name" value="NACHT"/>
    <property type="match status" value="1"/>
</dbReference>
<dbReference type="PANTHER" id="PTHR46844:SF1">
    <property type="entry name" value="SLR5058 PROTEIN"/>
    <property type="match status" value="1"/>
</dbReference>
<dbReference type="RefSeq" id="XP_020115334.1">
    <property type="nucleotide sequence ID" value="XM_020266316.1"/>
</dbReference>
<dbReference type="Pfam" id="PF23948">
    <property type="entry name" value="ARM_5"/>
    <property type="match status" value="1"/>
</dbReference>
<dbReference type="Gene3D" id="1.25.10.10">
    <property type="entry name" value="Leucine-rich Repeat Variant"/>
    <property type="match status" value="1"/>
</dbReference>
<keyword evidence="1" id="KW-0677">Repeat</keyword>
<dbReference type="InterPro" id="IPR041267">
    <property type="entry name" value="NLRP_HD2"/>
</dbReference>
<evidence type="ECO:0000313" key="4">
    <source>
        <dbReference type="Proteomes" id="UP000214365"/>
    </source>
</evidence>
<dbReference type="InterPro" id="IPR056251">
    <property type="entry name" value="Arm_rpt_dom"/>
</dbReference>
<dbReference type="Pfam" id="PF12765">
    <property type="entry name" value="Cohesin_HEAT"/>
    <property type="match status" value="2"/>
</dbReference>
<dbReference type="InterPro" id="IPR016024">
    <property type="entry name" value="ARM-type_fold"/>
</dbReference>
<dbReference type="InterPro" id="IPR007111">
    <property type="entry name" value="NACHT_NTPase"/>
</dbReference>
<comment type="caution">
    <text evidence="3">The sequence shown here is derived from an EMBL/GenBank/DDBJ whole genome shotgun (WGS) entry which is preliminary data.</text>
</comment>
<dbReference type="Gene3D" id="3.40.50.300">
    <property type="entry name" value="P-loop containing nucleotide triphosphate hydrolases"/>
    <property type="match status" value="1"/>
</dbReference>
<dbReference type="SUPFAM" id="SSF48371">
    <property type="entry name" value="ARM repeat"/>
    <property type="match status" value="1"/>
</dbReference>
<organism evidence="3 4">
    <name type="scientific">Talaromyces atroroseus</name>
    <dbReference type="NCBI Taxonomy" id="1441469"/>
    <lineage>
        <taxon>Eukaryota</taxon>
        <taxon>Fungi</taxon>
        <taxon>Dikarya</taxon>
        <taxon>Ascomycota</taxon>
        <taxon>Pezizomycotina</taxon>
        <taxon>Eurotiomycetes</taxon>
        <taxon>Eurotiomycetidae</taxon>
        <taxon>Eurotiales</taxon>
        <taxon>Trichocomaceae</taxon>
        <taxon>Talaromyces</taxon>
        <taxon>Talaromyces sect. Trachyspermi</taxon>
    </lineage>
</organism>